<accession>A0A6J8BU95</accession>
<dbReference type="Proteomes" id="UP000507470">
    <property type="component" value="Unassembled WGS sequence"/>
</dbReference>
<protein>
    <recommendedName>
        <fullName evidence="4">Reverse transcriptase domain-containing protein</fullName>
    </recommendedName>
</protein>
<dbReference type="AlphaFoldDB" id="A0A6J8BU95"/>
<feature type="coiled-coil region" evidence="1">
    <location>
        <begin position="146"/>
        <end position="173"/>
    </location>
</feature>
<evidence type="ECO:0000313" key="3">
    <source>
        <dbReference type="Proteomes" id="UP000507470"/>
    </source>
</evidence>
<reference evidence="2 3" key="1">
    <citation type="submission" date="2020-06" db="EMBL/GenBank/DDBJ databases">
        <authorList>
            <person name="Li R."/>
            <person name="Bekaert M."/>
        </authorList>
    </citation>
    <scope>NUCLEOTIDE SEQUENCE [LARGE SCALE GENOMIC DNA]</scope>
    <source>
        <strain evidence="3">wild</strain>
    </source>
</reference>
<gene>
    <name evidence="2" type="ORF">MCOR_22831</name>
</gene>
<proteinExistence type="predicted"/>
<dbReference type="OrthoDB" id="416119at2759"/>
<organism evidence="2 3">
    <name type="scientific">Mytilus coruscus</name>
    <name type="common">Sea mussel</name>
    <dbReference type="NCBI Taxonomy" id="42192"/>
    <lineage>
        <taxon>Eukaryota</taxon>
        <taxon>Metazoa</taxon>
        <taxon>Spiralia</taxon>
        <taxon>Lophotrochozoa</taxon>
        <taxon>Mollusca</taxon>
        <taxon>Bivalvia</taxon>
        <taxon>Autobranchia</taxon>
        <taxon>Pteriomorphia</taxon>
        <taxon>Mytilida</taxon>
        <taxon>Mytiloidea</taxon>
        <taxon>Mytilidae</taxon>
        <taxon>Mytilinae</taxon>
        <taxon>Mytilus</taxon>
    </lineage>
</organism>
<name>A0A6J8BU95_MYTCO</name>
<keyword evidence="3" id="KW-1185">Reference proteome</keyword>
<dbReference type="EMBL" id="CACVKT020004009">
    <property type="protein sequence ID" value="CAC5387513.1"/>
    <property type="molecule type" value="Genomic_DNA"/>
</dbReference>
<evidence type="ECO:0000256" key="1">
    <source>
        <dbReference type="SAM" id="Coils"/>
    </source>
</evidence>
<keyword evidence="1" id="KW-0175">Coiled coil</keyword>
<sequence length="178" mass="20846">MDRCILRHPPGCVRAREDEQPIGQTQYTTKEPKRTTDVHVFVGKVINTEQLTKIEQLTEAKEIKLKEPTVRGEELEPRKEKIKWPTSADKAIWKAFNEDLENILEATLAGNVDRKMRAMTSIIYSVGKDRFGLITSGKRERTQGQSNRRQRKIKELRGDIRRLKKRNRDAYEEERLML</sequence>
<evidence type="ECO:0000313" key="2">
    <source>
        <dbReference type="EMBL" id="CAC5387513.1"/>
    </source>
</evidence>
<evidence type="ECO:0008006" key="4">
    <source>
        <dbReference type="Google" id="ProtNLM"/>
    </source>
</evidence>